<reference evidence="6 7" key="1">
    <citation type="submission" date="2020-04" db="EMBL/GenBank/DDBJ databases">
        <title>Paenibacillus algicola sp. nov., a novel marine bacterium producing alginate lyase.</title>
        <authorList>
            <person name="Huang H."/>
        </authorList>
    </citation>
    <scope>NUCLEOTIDE SEQUENCE [LARGE SCALE GENOMIC DNA]</scope>
    <source>
        <strain evidence="6 7">L7-75</strain>
    </source>
</reference>
<dbReference type="GO" id="GO:0008270">
    <property type="term" value="F:zinc ion binding"/>
    <property type="evidence" value="ECO:0007669"/>
    <property type="project" value="InterPro"/>
</dbReference>
<dbReference type="GO" id="GO:0016787">
    <property type="term" value="F:hydrolase activity"/>
    <property type="evidence" value="ECO:0007669"/>
    <property type="project" value="UniProtKB-KW"/>
</dbReference>
<dbReference type="PANTHER" id="PTHR41286">
    <property type="entry name" value="HNH NUCLEASE YAJD-RELATED"/>
    <property type="match status" value="1"/>
</dbReference>
<dbReference type="InterPro" id="IPR003615">
    <property type="entry name" value="HNH_nuc"/>
</dbReference>
<accession>A0A848M8S8</accession>
<evidence type="ECO:0000313" key="6">
    <source>
        <dbReference type="EMBL" id="NMO97457.1"/>
    </source>
</evidence>
<gene>
    <name evidence="6" type="ORF">HII30_16955</name>
</gene>
<dbReference type="Pfam" id="PF01844">
    <property type="entry name" value="HNH"/>
    <property type="match status" value="1"/>
</dbReference>
<proteinExistence type="inferred from homology"/>
<sequence length="106" mass="12998">MSEYDFNNERERKRFYGSASWLRLRQEVLKRDHNECIECAKEGKVTTREAAVLEIDHIQEIKDRPDLALDIDNLRTLCKYHHNVRHDRFDGRVQQEKVRRWDDEQW</sequence>
<keyword evidence="2" id="KW-0378">Hydrolase</keyword>
<evidence type="ECO:0000256" key="4">
    <source>
        <dbReference type="ARBA" id="ARBA00040194"/>
    </source>
</evidence>
<dbReference type="EMBL" id="JABBPN010000018">
    <property type="protein sequence ID" value="NMO97457.1"/>
    <property type="molecule type" value="Genomic_DNA"/>
</dbReference>
<keyword evidence="1" id="KW-0540">Nuclease</keyword>
<keyword evidence="7" id="KW-1185">Reference proteome</keyword>
<dbReference type="InterPro" id="IPR002711">
    <property type="entry name" value="HNH"/>
</dbReference>
<comment type="caution">
    <text evidence="6">The sequence shown here is derived from an EMBL/GenBank/DDBJ whole genome shotgun (WGS) entry which is preliminary data.</text>
</comment>
<evidence type="ECO:0000256" key="2">
    <source>
        <dbReference type="ARBA" id="ARBA00022801"/>
    </source>
</evidence>
<dbReference type="GO" id="GO:0003676">
    <property type="term" value="F:nucleic acid binding"/>
    <property type="evidence" value="ECO:0007669"/>
    <property type="project" value="InterPro"/>
</dbReference>
<dbReference type="GO" id="GO:0004519">
    <property type="term" value="F:endonuclease activity"/>
    <property type="evidence" value="ECO:0007669"/>
    <property type="project" value="UniProtKB-KW"/>
</dbReference>
<dbReference type="CDD" id="cd00085">
    <property type="entry name" value="HNHc"/>
    <property type="match status" value="1"/>
</dbReference>
<dbReference type="SMART" id="SM00507">
    <property type="entry name" value="HNHc"/>
    <property type="match status" value="1"/>
</dbReference>
<comment type="similarity">
    <text evidence="3">Belongs to the HNH nuclease family.</text>
</comment>
<organism evidence="6 7">
    <name type="scientific">Paenibacillus lemnae</name>
    <dbReference type="NCBI Taxonomy" id="1330551"/>
    <lineage>
        <taxon>Bacteria</taxon>
        <taxon>Bacillati</taxon>
        <taxon>Bacillota</taxon>
        <taxon>Bacilli</taxon>
        <taxon>Bacillales</taxon>
        <taxon>Paenibacillaceae</taxon>
        <taxon>Paenibacillus</taxon>
    </lineage>
</organism>
<dbReference type="AlphaFoldDB" id="A0A848M8S8"/>
<dbReference type="PANTHER" id="PTHR41286:SF1">
    <property type="entry name" value="HNH NUCLEASE YAJD-RELATED"/>
    <property type="match status" value="1"/>
</dbReference>
<protein>
    <recommendedName>
        <fullName evidence="4">Putative HNH nuclease YajD</fullName>
    </recommendedName>
</protein>
<evidence type="ECO:0000256" key="1">
    <source>
        <dbReference type="ARBA" id="ARBA00022722"/>
    </source>
</evidence>
<dbReference type="Proteomes" id="UP000565468">
    <property type="component" value="Unassembled WGS sequence"/>
</dbReference>
<dbReference type="GO" id="GO:0005829">
    <property type="term" value="C:cytosol"/>
    <property type="evidence" value="ECO:0007669"/>
    <property type="project" value="TreeGrafter"/>
</dbReference>
<dbReference type="RefSeq" id="WP_169506243.1">
    <property type="nucleotide sequence ID" value="NZ_JABBPN010000018.1"/>
</dbReference>
<keyword evidence="6" id="KW-0255">Endonuclease</keyword>
<feature type="domain" description="HNH nuclease" evidence="5">
    <location>
        <begin position="23"/>
        <end position="83"/>
    </location>
</feature>
<evidence type="ECO:0000256" key="3">
    <source>
        <dbReference type="ARBA" id="ARBA00038412"/>
    </source>
</evidence>
<evidence type="ECO:0000259" key="5">
    <source>
        <dbReference type="SMART" id="SM00507"/>
    </source>
</evidence>
<dbReference type="Gene3D" id="1.10.30.50">
    <property type="match status" value="1"/>
</dbReference>
<evidence type="ECO:0000313" key="7">
    <source>
        <dbReference type="Proteomes" id="UP000565468"/>
    </source>
</evidence>
<name>A0A848M8S8_PAELE</name>